<dbReference type="Proteomes" id="UP000027178">
    <property type="component" value="Unassembled WGS sequence"/>
</dbReference>
<dbReference type="InterPro" id="IPR044929">
    <property type="entry name" value="DNA/RNA_non-sp_Endonuclease_sf"/>
</dbReference>
<feature type="compositionally biased region" description="Polar residues" evidence="2">
    <location>
        <begin position="265"/>
        <end position="281"/>
    </location>
</feature>
<dbReference type="Gene3D" id="3.40.570.10">
    <property type="entry name" value="Extracellular Endonuclease, subunit A"/>
    <property type="match status" value="1"/>
</dbReference>
<sequence>MTPPRRRAAARRLVHLVLMALVASLAPILALGAQTVAATPAAAATAQAGTLAPAQLMTPQGFEAAVATMLAKFDEANRQAAEMAQQEKAVVAEAERILKEAAAIRDSKAALNARVAAVNQEIDGHNARAKALDGEIAAHNGKQHEFQMPAQAQAAAAYDGEAQQLEARKNQENAVEDKIQGEQNQIRQEASQVDARSSQLDAASKANDTKASDLKTKAQQLQARRQELLGQMAQAIQNLATAAPNPAAAMDQGGDAPAPAPQAGNRSVSQSEDTGDTPYQQPRISALKDYGKQAGGTVDVRPGTAYLTPEAIRQLPAARAATMTSPSFSYDGLVRKPNGHYTALRLRAPAAAPAAAPAPESFAPGGLVAYRNGERLLIDGITTLQDAAASAGSLPSSGPDGGEQRRDPEDCRRGGKGWVELGKRDSANGNRATQMNACLDTDYLSTHEGTGTQTTPRPPGYNWAGRYNGFLGNTDPSKWINNCHLLAKRLSGSGTDLDNLATCSRAANAAPNATGDPGMNPHMAKIEGEVSDAIADKQVVRYTVTPHYAGNRTVPYEFVMSAHGVYPDGTRGIDTEDVVIENKIWSVKNGQWYNLGRVFDSRMTPVGPVPTGPTD</sequence>
<reference evidence="5 6" key="1">
    <citation type="submission" date="2014-05" db="EMBL/GenBank/DDBJ databases">
        <title>Draft Genome Sequence of Kitasatospora cheerisanensis KCTC 2395.</title>
        <authorList>
            <person name="Nam D.H."/>
        </authorList>
    </citation>
    <scope>NUCLEOTIDE SEQUENCE [LARGE SCALE GENOMIC DNA]</scope>
    <source>
        <strain evidence="5 6">KCTC 2395</strain>
    </source>
</reference>
<dbReference type="InterPro" id="IPR044927">
    <property type="entry name" value="Endonuclea_NS_2"/>
</dbReference>
<name>A0A066Z2S4_9ACTN</name>
<feature type="compositionally biased region" description="Low complexity" evidence="2">
    <location>
        <begin position="245"/>
        <end position="264"/>
    </location>
</feature>
<keyword evidence="1" id="KW-0175">Coiled coil</keyword>
<dbReference type="EMBL" id="JNBY01000015">
    <property type="protein sequence ID" value="KDN87782.1"/>
    <property type="molecule type" value="Genomic_DNA"/>
</dbReference>
<evidence type="ECO:0000313" key="5">
    <source>
        <dbReference type="EMBL" id="KDN87782.1"/>
    </source>
</evidence>
<organism evidence="5 6">
    <name type="scientific">Kitasatospora cheerisanensis KCTC 2395</name>
    <dbReference type="NCBI Taxonomy" id="1348663"/>
    <lineage>
        <taxon>Bacteria</taxon>
        <taxon>Bacillati</taxon>
        <taxon>Actinomycetota</taxon>
        <taxon>Actinomycetes</taxon>
        <taxon>Kitasatosporales</taxon>
        <taxon>Streptomycetaceae</taxon>
        <taxon>Kitasatospora</taxon>
    </lineage>
</organism>
<feature type="region of interest" description="Disordered" evidence="2">
    <location>
        <begin position="245"/>
        <end position="281"/>
    </location>
</feature>
<dbReference type="HOGENOM" id="CLU_443973_0_0_11"/>
<accession>A0A066Z2S4</accession>
<gene>
    <name evidence="5" type="ORF">KCH_04290</name>
</gene>
<dbReference type="OrthoDB" id="3658262at2"/>
<evidence type="ECO:0000256" key="2">
    <source>
        <dbReference type="SAM" id="MobiDB-lite"/>
    </source>
</evidence>
<dbReference type="Pfam" id="PF13930">
    <property type="entry name" value="Endonuclea_NS_2"/>
    <property type="match status" value="1"/>
</dbReference>
<feature type="compositionally biased region" description="Polar residues" evidence="2">
    <location>
        <begin position="184"/>
        <end position="201"/>
    </location>
</feature>
<keyword evidence="6" id="KW-1185">Reference proteome</keyword>
<protein>
    <recommendedName>
        <fullName evidence="4">Type VII secretion system protein EssD-like domain-containing protein</fullName>
    </recommendedName>
</protein>
<feature type="chain" id="PRO_5038682835" description="Type VII secretion system protein EssD-like domain-containing protein" evidence="3">
    <location>
        <begin position="39"/>
        <end position="615"/>
    </location>
</feature>
<dbReference type="AlphaFoldDB" id="A0A066Z2S4"/>
<feature type="compositionally biased region" description="Low complexity" evidence="2">
    <location>
        <begin position="388"/>
        <end position="398"/>
    </location>
</feature>
<proteinExistence type="predicted"/>
<dbReference type="Gene3D" id="1.10.287.1490">
    <property type="match status" value="1"/>
</dbReference>
<dbReference type="RefSeq" id="WP_035858415.1">
    <property type="nucleotide sequence ID" value="NZ_KK853997.1"/>
</dbReference>
<evidence type="ECO:0000313" key="6">
    <source>
        <dbReference type="Proteomes" id="UP000027178"/>
    </source>
</evidence>
<feature type="region of interest" description="Disordered" evidence="2">
    <location>
        <begin position="184"/>
        <end position="219"/>
    </location>
</feature>
<evidence type="ECO:0000256" key="3">
    <source>
        <dbReference type="SAM" id="SignalP"/>
    </source>
</evidence>
<evidence type="ECO:0000259" key="4">
    <source>
        <dbReference type="Pfam" id="PF13930"/>
    </source>
</evidence>
<feature type="coiled-coil region" evidence="1">
    <location>
        <begin position="66"/>
        <end position="128"/>
    </location>
</feature>
<feature type="region of interest" description="Disordered" evidence="2">
    <location>
        <begin position="388"/>
        <end position="429"/>
    </location>
</feature>
<feature type="domain" description="Type VII secretion system protein EssD-like" evidence="4">
    <location>
        <begin position="466"/>
        <end position="561"/>
    </location>
</feature>
<evidence type="ECO:0000256" key="1">
    <source>
        <dbReference type="SAM" id="Coils"/>
    </source>
</evidence>
<comment type="caution">
    <text evidence="5">The sequence shown here is derived from an EMBL/GenBank/DDBJ whole genome shotgun (WGS) entry which is preliminary data.</text>
</comment>
<feature type="compositionally biased region" description="Basic and acidic residues" evidence="2">
    <location>
        <begin position="402"/>
        <end position="413"/>
    </location>
</feature>
<dbReference type="eggNOG" id="COG4372">
    <property type="taxonomic scope" value="Bacteria"/>
</dbReference>
<feature type="signal peptide" evidence="3">
    <location>
        <begin position="1"/>
        <end position="38"/>
    </location>
</feature>
<feature type="compositionally biased region" description="Basic and acidic residues" evidence="2">
    <location>
        <begin position="207"/>
        <end position="216"/>
    </location>
</feature>
<dbReference type="PATRIC" id="fig|1348663.4.peg.402"/>
<keyword evidence="3" id="KW-0732">Signal</keyword>